<dbReference type="EMBL" id="SDKC01000001">
    <property type="protein sequence ID" value="RXS75523.1"/>
    <property type="molecule type" value="Genomic_DNA"/>
</dbReference>
<feature type="transmembrane region" description="Helical" evidence="1">
    <location>
        <begin position="171"/>
        <end position="195"/>
    </location>
</feature>
<feature type="transmembrane region" description="Helical" evidence="1">
    <location>
        <begin position="268"/>
        <end position="285"/>
    </location>
</feature>
<evidence type="ECO:0000313" key="2">
    <source>
        <dbReference type="EMBL" id="RXS75523.1"/>
    </source>
</evidence>
<feature type="transmembrane region" description="Helical" evidence="1">
    <location>
        <begin position="202"/>
        <end position="219"/>
    </location>
</feature>
<evidence type="ECO:0000256" key="1">
    <source>
        <dbReference type="SAM" id="Phobius"/>
    </source>
</evidence>
<accession>A0A4Q1RIK1</accession>
<name>A0A4Q1RIK1_9FIRM</name>
<proteinExistence type="predicted"/>
<comment type="caution">
    <text evidence="2">The sequence shown here is derived from an EMBL/GenBank/DDBJ whole genome shotgun (WGS) entry which is preliminary data.</text>
</comment>
<keyword evidence="3" id="KW-1185">Reference proteome</keyword>
<gene>
    <name evidence="2" type="ORF">ETP43_10045</name>
</gene>
<dbReference type="AlphaFoldDB" id="A0A4Q1RIK1"/>
<keyword evidence="1" id="KW-0472">Membrane</keyword>
<dbReference type="OrthoDB" id="2041335at2"/>
<organism evidence="2 3">
    <name type="scientific">Blautia faecicola</name>
    <dbReference type="NCBI Taxonomy" id="2509240"/>
    <lineage>
        <taxon>Bacteria</taxon>
        <taxon>Bacillati</taxon>
        <taxon>Bacillota</taxon>
        <taxon>Clostridia</taxon>
        <taxon>Lachnospirales</taxon>
        <taxon>Lachnospiraceae</taxon>
        <taxon>Blautia</taxon>
    </lineage>
</organism>
<protein>
    <submittedName>
        <fullName evidence="2">Uncharacterized protein</fullName>
    </submittedName>
</protein>
<feature type="transmembrane region" description="Helical" evidence="1">
    <location>
        <begin position="108"/>
        <end position="135"/>
    </location>
</feature>
<keyword evidence="1" id="KW-1133">Transmembrane helix</keyword>
<dbReference type="Proteomes" id="UP000290106">
    <property type="component" value="Unassembled WGS sequence"/>
</dbReference>
<reference evidence="2 3" key="1">
    <citation type="submission" date="2019-01" db="EMBL/GenBank/DDBJ databases">
        <title>Blautia sp. nov. KGMB01111 isolated human feces.</title>
        <authorList>
            <person name="Park J.-E."/>
            <person name="Kim J.-S."/>
            <person name="Park S.-H."/>
        </authorList>
    </citation>
    <scope>NUCLEOTIDE SEQUENCE [LARGE SCALE GENOMIC DNA]</scope>
    <source>
        <strain evidence="2 3">KGMB01111</strain>
    </source>
</reference>
<sequence length="299" mass="34481">MRRISRMILVTAGYNFRMWKKNMRVIAAFLLAFILCFMLTDKLVLFAREQETTMQLVEPFIWTFGDGNSILLGSMLFLLLFGDLPFITTATPFFLIRENRKIWIAGQFLYIVGACVCYLMFILGSTGILCMKYLFPKNTWSYTAAMLAYSEKGETLGIPAAVKTLEMSRPYQTMCCIFVLLLLYALVLMFLQMFFTLWKGQLAGVISALTFSAYGLLLNPDNLKTLLKLPDEFYYKARVIVGWISPLNQATYSMHNFGYDNLPSLKETFLIFGSILTILVFLSTRQMKRYNFQFRGTEE</sequence>
<dbReference type="RefSeq" id="WP_129257952.1">
    <property type="nucleotide sequence ID" value="NZ_SDKC01000001.1"/>
</dbReference>
<feature type="transmembrane region" description="Helical" evidence="1">
    <location>
        <begin position="70"/>
        <end position="96"/>
    </location>
</feature>
<keyword evidence="1" id="KW-0812">Transmembrane</keyword>
<evidence type="ECO:0000313" key="3">
    <source>
        <dbReference type="Proteomes" id="UP000290106"/>
    </source>
</evidence>